<sequence>MALKQIQRLPLLGQFGIQRYPHVGATRLLSASTPAQPVCVACLCTSAGGCIRTRGCRKLQQYCGRRSLTTIIKEPSFVASSSVGLHRESGLRFRLTQLHRPTTAEEEDFNQRLRSCSSSRQVFTLLRSVEMVSDTMAAAVLHRCGRPGGGRKLSEGSYSAGEGVHQSAVLPAGAGL</sequence>
<evidence type="ECO:0000313" key="2">
    <source>
        <dbReference type="Proteomes" id="UP000805704"/>
    </source>
</evidence>
<evidence type="ECO:0000313" key="1">
    <source>
        <dbReference type="EMBL" id="KAG8009543.1"/>
    </source>
</evidence>
<reference evidence="1" key="1">
    <citation type="submission" date="2020-04" db="EMBL/GenBank/DDBJ databases">
        <title>A chromosome-scale assembly and high-density genetic map of the yellow drum (Nibea albiflora) genome.</title>
        <authorList>
            <person name="Xu D."/>
            <person name="Zhang W."/>
            <person name="Chen R."/>
            <person name="Tan P."/>
            <person name="Wang L."/>
            <person name="Song H."/>
            <person name="Tian L."/>
            <person name="Zhu Q."/>
            <person name="Wang B."/>
        </authorList>
    </citation>
    <scope>NUCLEOTIDE SEQUENCE</scope>
    <source>
        <strain evidence="1">ZJHYS-2018</strain>
    </source>
</reference>
<protein>
    <submittedName>
        <fullName evidence="1">Uncharacterized protein</fullName>
    </submittedName>
</protein>
<comment type="caution">
    <text evidence="1">The sequence shown here is derived from an EMBL/GenBank/DDBJ whole genome shotgun (WGS) entry which is preliminary data.</text>
</comment>
<gene>
    <name evidence="1" type="ORF">GBF38_017874</name>
</gene>
<dbReference type="EMBL" id="CM024805">
    <property type="protein sequence ID" value="KAG8009543.1"/>
    <property type="molecule type" value="Genomic_DNA"/>
</dbReference>
<keyword evidence="2" id="KW-1185">Reference proteome</keyword>
<dbReference type="Proteomes" id="UP000805704">
    <property type="component" value="Chromosome 17"/>
</dbReference>
<proteinExistence type="predicted"/>
<organism evidence="1 2">
    <name type="scientific">Nibea albiflora</name>
    <name type="common">Yellow drum</name>
    <name type="synonym">Corvina albiflora</name>
    <dbReference type="NCBI Taxonomy" id="240163"/>
    <lineage>
        <taxon>Eukaryota</taxon>
        <taxon>Metazoa</taxon>
        <taxon>Chordata</taxon>
        <taxon>Craniata</taxon>
        <taxon>Vertebrata</taxon>
        <taxon>Euteleostomi</taxon>
        <taxon>Actinopterygii</taxon>
        <taxon>Neopterygii</taxon>
        <taxon>Teleostei</taxon>
        <taxon>Neoteleostei</taxon>
        <taxon>Acanthomorphata</taxon>
        <taxon>Eupercaria</taxon>
        <taxon>Sciaenidae</taxon>
        <taxon>Nibea</taxon>
    </lineage>
</organism>
<accession>A0ACB7F687</accession>
<name>A0ACB7F687_NIBAL</name>